<dbReference type="VEuPathDB" id="AmoebaDB:DICPUDRAFT_87378"/>
<dbReference type="EMBL" id="GL871023">
    <property type="protein sequence ID" value="EGC36569.1"/>
    <property type="molecule type" value="Genomic_DNA"/>
</dbReference>
<sequence>MQFVVCQWALFSSISYIVAKKIIPEMRAFNIKVQLITIFQIRLNFFHLYSSKDYQVI</sequence>
<evidence type="ECO:0000313" key="2">
    <source>
        <dbReference type="Proteomes" id="UP000001064"/>
    </source>
</evidence>
<evidence type="ECO:0000313" key="1">
    <source>
        <dbReference type="EMBL" id="EGC36569.1"/>
    </source>
</evidence>
<dbReference type="InParanoid" id="F0ZHP7"/>
<dbReference type="AlphaFoldDB" id="F0ZHP7"/>
<dbReference type="RefSeq" id="XP_003286941.1">
    <property type="nucleotide sequence ID" value="XM_003286893.1"/>
</dbReference>
<proteinExistence type="predicted"/>
<organism evidence="1 2">
    <name type="scientific">Dictyostelium purpureum</name>
    <name type="common">Slime mold</name>
    <dbReference type="NCBI Taxonomy" id="5786"/>
    <lineage>
        <taxon>Eukaryota</taxon>
        <taxon>Amoebozoa</taxon>
        <taxon>Evosea</taxon>
        <taxon>Eumycetozoa</taxon>
        <taxon>Dictyostelia</taxon>
        <taxon>Dictyosteliales</taxon>
        <taxon>Dictyosteliaceae</taxon>
        <taxon>Dictyostelium</taxon>
    </lineage>
</organism>
<name>F0ZHP7_DICPU</name>
<dbReference type="GeneID" id="10500433"/>
<gene>
    <name evidence="1" type="ORF">DICPUDRAFT_87378</name>
</gene>
<accession>F0ZHP7</accession>
<dbReference type="Proteomes" id="UP000001064">
    <property type="component" value="Unassembled WGS sequence"/>
</dbReference>
<reference evidence="2" key="1">
    <citation type="journal article" date="2011" name="Genome Biol.">
        <title>Comparative genomics of the social amoebae Dictyostelium discoideum and Dictyostelium purpureum.</title>
        <authorList>
            <consortium name="US DOE Joint Genome Institute (JGI-PGF)"/>
            <person name="Sucgang R."/>
            <person name="Kuo A."/>
            <person name="Tian X."/>
            <person name="Salerno W."/>
            <person name="Parikh A."/>
            <person name="Feasley C.L."/>
            <person name="Dalin E."/>
            <person name="Tu H."/>
            <person name="Huang E."/>
            <person name="Barry K."/>
            <person name="Lindquist E."/>
            <person name="Shapiro H."/>
            <person name="Bruce D."/>
            <person name="Schmutz J."/>
            <person name="Salamov A."/>
            <person name="Fey P."/>
            <person name="Gaudet P."/>
            <person name="Anjard C."/>
            <person name="Babu M.M."/>
            <person name="Basu S."/>
            <person name="Bushmanova Y."/>
            <person name="van der Wel H."/>
            <person name="Katoh-Kurasawa M."/>
            <person name="Dinh C."/>
            <person name="Coutinho P.M."/>
            <person name="Saito T."/>
            <person name="Elias M."/>
            <person name="Schaap P."/>
            <person name="Kay R.R."/>
            <person name="Henrissat B."/>
            <person name="Eichinger L."/>
            <person name="Rivero F."/>
            <person name="Putnam N.H."/>
            <person name="West C.M."/>
            <person name="Loomis W.F."/>
            <person name="Chisholm R.L."/>
            <person name="Shaulsky G."/>
            <person name="Strassmann J.E."/>
            <person name="Queller D.C."/>
            <person name="Kuspa A."/>
            <person name="Grigoriev I.V."/>
        </authorList>
    </citation>
    <scope>NUCLEOTIDE SEQUENCE [LARGE SCALE GENOMIC DNA]</scope>
    <source>
        <strain evidence="2">QSDP1</strain>
    </source>
</reference>
<dbReference type="KEGG" id="dpp:DICPUDRAFT_87378"/>
<protein>
    <submittedName>
        <fullName evidence="1">Expressed protein</fullName>
    </submittedName>
</protein>
<keyword evidence="2" id="KW-1185">Reference proteome</keyword>